<proteinExistence type="predicted"/>
<dbReference type="OrthoDB" id="421043at2759"/>
<evidence type="ECO:0000313" key="2">
    <source>
        <dbReference type="Proteomes" id="UP000649617"/>
    </source>
</evidence>
<organism evidence="1 2">
    <name type="scientific">Symbiodinium pilosum</name>
    <name type="common">Dinoflagellate</name>
    <dbReference type="NCBI Taxonomy" id="2952"/>
    <lineage>
        <taxon>Eukaryota</taxon>
        <taxon>Sar</taxon>
        <taxon>Alveolata</taxon>
        <taxon>Dinophyceae</taxon>
        <taxon>Suessiales</taxon>
        <taxon>Symbiodiniaceae</taxon>
        <taxon>Symbiodinium</taxon>
    </lineage>
</organism>
<dbReference type="AlphaFoldDB" id="A0A812YCD4"/>
<evidence type="ECO:0000313" key="1">
    <source>
        <dbReference type="EMBL" id="CAE7765429.1"/>
    </source>
</evidence>
<dbReference type="EMBL" id="CAJNIZ010047282">
    <property type="protein sequence ID" value="CAE7765429.1"/>
    <property type="molecule type" value="Genomic_DNA"/>
</dbReference>
<keyword evidence="2" id="KW-1185">Reference proteome</keyword>
<sequence>MSPIILFNRENGLRAGGLGALNVTLEYYNTHLDEPLVMNLGGAIGAYFDFCNENRAIARELGSVQSFIQNIRNNFHGEYSDWGYEPVKQSLYALSSGTWTNADIAYQEAFPSLGVELMTEHGNETKIAEETLQAVKAMAWQDDFYRSRWAELGIFEALAGVLHDNPTDRGAISLVGEAAMYIIGPDAPMGSPVADFRFVPFNATIQQKASEGQFLE</sequence>
<dbReference type="Proteomes" id="UP000649617">
    <property type="component" value="Unassembled WGS sequence"/>
</dbReference>
<protein>
    <submittedName>
        <fullName evidence="1">AtpD protein</fullName>
    </submittedName>
</protein>
<gene>
    <name evidence="1" type="primary">atpD</name>
    <name evidence="1" type="ORF">SPIL2461_LOCUS22433</name>
</gene>
<reference evidence="1" key="1">
    <citation type="submission" date="2021-02" db="EMBL/GenBank/DDBJ databases">
        <authorList>
            <person name="Dougan E. K."/>
            <person name="Rhodes N."/>
            <person name="Thang M."/>
            <person name="Chan C."/>
        </authorList>
    </citation>
    <scope>NUCLEOTIDE SEQUENCE</scope>
</reference>
<comment type="caution">
    <text evidence="1">The sequence shown here is derived from an EMBL/GenBank/DDBJ whole genome shotgun (WGS) entry which is preliminary data.</text>
</comment>
<accession>A0A812YCD4</accession>
<feature type="non-terminal residue" evidence="1">
    <location>
        <position position="1"/>
    </location>
</feature>
<name>A0A812YCD4_SYMPI</name>